<dbReference type="GO" id="GO:0004519">
    <property type="term" value="F:endonuclease activity"/>
    <property type="evidence" value="ECO:0007669"/>
    <property type="project" value="UniProtKB-KW"/>
</dbReference>
<evidence type="ECO:0000313" key="3">
    <source>
        <dbReference type="Proteomes" id="UP000202958"/>
    </source>
</evidence>
<feature type="domain" description="GmrSD restriction endonucleases N-terminal" evidence="1">
    <location>
        <begin position="51"/>
        <end position="160"/>
    </location>
</feature>
<keyword evidence="3" id="KW-1185">Reference proteome</keyword>
<gene>
    <name evidence="2" type="ORF">PHIN3_74</name>
</gene>
<keyword evidence="2" id="KW-0540">Nuclease</keyword>
<dbReference type="EMBL" id="KR052482">
    <property type="protein sequence ID" value="AKF13339.1"/>
    <property type="molecule type" value="Genomic_DNA"/>
</dbReference>
<dbReference type="PANTHER" id="PTHR39639:SF1">
    <property type="entry name" value="DUF262 DOMAIN-CONTAINING PROTEIN"/>
    <property type="match status" value="1"/>
</dbReference>
<name>A0A0F6WCK7_9CAUD</name>
<dbReference type="OrthoDB" id="27577at10239"/>
<dbReference type="GeneID" id="26638803"/>
<evidence type="ECO:0000259" key="1">
    <source>
        <dbReference type="Pfam" id="PF03235"/>
    </source>
</evidence>
<keyword evidence="2" id="KW-0378">Hydrolase</keyword>
<dbReference type="RefSeq" id="YP_009212314.1">
    <property type="nucleotide sequence ID" value="NC_028945.1"/>
</dbReference>
<evidence type="ECO:0000313" key="2">
    <source>
        <dbReference type="EMBL" id="AKF13339.1"/>
    </source>
</evidence>
<proteinExistence type="predicted"/>
<dbReference type="InterPro" id="IPR004919">
    <property type="entry name" value="GmrSD_N"/>
</dbReference>
<dbReference type="Pfam" id="PF03235">
    <property type="entry name" value="GmrSD_N"/>
    <property type="match status" value="1"/>
</dbReference>
<sequence>MTNETPKRLMPPRLNLGRSYATTMMGPISRYKEYLAGRSFSKNLFGYREVMGFFLPPWQRGSVWTEKQKIAFVESAWKGVNLGTYSYNTAEIGSPYDNLLIDGQQRMTALQDYVEDKFPVFGYRYSEVTIVDRRMFEMMTTFASYETETEDETYLREYYNMLNFGGTAHKEDERA</sequence>
<protein>
    <submittedName>
        <fullName evidence="2">HNH endonuclease</fullName>
    </submittedName>
</protein>
<reference evidence="2 3" key="1">
    <citation type="submission" date="2015-04" db="EMBL/GenBank/DDBJ databases">
        <authorList>
            <person name="Hodson T.S."/>
            <person name="Hyde J.R."/>
            <person name="Schouten J.T."/>
            <person name="Crockett J.T."/>
            <person name="Smith T.A."/>
            <person name="Merrill B.D."/>
            <person name="Crook M.B."/>
            <person name="Griffitts J.S."/>
            <person name="Burnett S.H."/>
            <person name="Grose J.H."/>
            <person name="Breakwell D.P."/>
        </authorList>
    </citation>
    <scope>NUCLEOTIDE SEQUENCE [LARGE SCALE GENOMIC DNA]</scope>
</reference>
<dbReference type="PANTHER" id="PTHR39639">
    <property type="entry name" value="CHROMOSOME 16, WHOLE GENOME SHOTGUN SEQUENCE"/>
    <property type="match status" value="1"/>
</dbReference>
<accession>A0A0F6WCK7</accession>
<keyword evidence="2" id="KW-0255">Endonuclease</keyword>
<dbReference type="Proteomes" id="UP000202958">
    <property type="component" value="Segment"/>
</dbReference>
<dbReference type="KEGG" id="vg:26638803"/>
<organism evidence="2 3">
    <name type="scientific">Sinorhizobium phage phiN3</name>
    <dbReference type="NCBI Taxonomy" id="1647405"/>
    <lineage>
        <taxon>Viruses</taxon>
        <taxon>Duplodnaviria</taxon>
        <taxon>Heunggongvirae</taxon>
        <taxon>Uroviricota</taxon>
        <taxon>Caudoviricetes</taxon>
        <taxon>Emdodecavirus</taxon>
        <taxon>Emdodecavirus N3</taxon>
    </lineage>
</organism>